<dbReference type="PROSITE" id="PS51464">
    <property type="entry name" value="SIS"/>
    <property type="match status" value="2"/>
</dbReference>
<comment type="similarity">
    <text evidence="1">Belongs to the SIS family. AgaS subfamily.</text>
</comment>
<keyword evidence="3" id="KW-0378">Hydrolase</keyword>
<dbReference type="InterPro" id="IPR001347">
    <property type="entry name" value="SIS_dom"/>
</dbReference>
<dbReference type="InterPro" id="IPR050303">
    <property type="entry name" value="GatZ_KbaZ_carbometab"/>
</dbReference>
<dbReference type="PANTHER" id="PTHR32502:SF3">
    <property type="entry name" value="D-GALACTOSAMINE-6-PHOSPHATE DEAMINASE AGAS-RELATED"/>
    <property type="match status" value="1"/>
</dbReference>
<dbReference type="EMBL" id="QGTW01000009">
    <property type="protein sequence ID" value="PWW26943.1"/>
    <property type="molecule type" value="Genomic_DNA"/>
</dbReference>
<dbReference type="AlphaFoldDB" id="A0A2V2ZRJ2"/>
<accession>A0A2V2ZRJ2</accession>
<dbReference type="InterPro" id="IPR046348">
    <property type="entry name" value="SIS_dom_sf"/>
</dbReference>
<dbReference type="Proteomes" id="UP000247150">
    <property type="component" value="Unassembled WGS sequence"/>
</dbReference>
<dbReference type="SUPFAM" id="SSF53697">
    <property type="entry name" value="SIS domain"/>
    <property type="match status" value="1"/>
</dbReference>
<dbReference type="GO" id="GO:1901135">
    <property type="term" value="P:carbohydrate derivative metabolic process"/>
    <property type="evidence" value="ECO:0007669"/>
    <property type="project" value="InterPro"/>
</dbReference>
<keyword evidence="2" id="KW-0677">Repeat</keyword>
<dbReference type="Gene3D" id="3.40.50.10490">
    <property type="entry name" value="Glucose-6-phosphate isomerase like protein, domain 1"/>
    <property type="match status" value="2"/>
</dbReference>
<protein>
    <submittedName>
        <fullName evidence="6">Galactosamine 6-phosphate isomerase AgaS</fullName>
    </submittedName>
</protein>
<evidence type="ECO:0000256" key="2">
    <source>
        <dbReference type="ARBA" id="ARBA00022737"/>
    </source>
</evidence>
<dbReference type="RefSeq" id="WP_110065901.1">
    <property type="nucleotide sequence ID" value="NZ_QGTW01000009.1"/>
</dbReference>
<reference evidence="6 7" key="1">
    <citation type="submission" date="2018-05" db="EMBL/GenBank/DDBJ databases">
        <title>Freshwater and sediment microbial communities from various areas in North America, analyzing microbe dynamics in response to fracking.</title>
        <authorList>
            <person name="Lamendella R."/>
        </authorList>
    </citation>
    <scope>NUCLEOTIDE SEQUENCE [LARGE SCALE GENOMIC DNA]</scope>
    <source>
        <strain evidence="6 7">15_TX</strain>
    </source>
</reference>
<dbReference type="GO" id="GO:0097367">
    <property type="term" value="F:carbohydrate derivative binding"/>
    <property type="evidence" value="ECO:0007669"/>
    <property type="project" value="InterPro"/>
</dbReference>
<feature type="domain" description="SIS" evidence="5">
    <location>
        <begin position="47"/>
        <end position="207"/>
    </location>
</feature>
<dbReference type="InterPro" id="IPR035466">
    <property type="entry name" value="GlmS/AgaS_SIS"/>
</dbReference>
<comment type="catalytic activity">
    <reaction evidence="4">
        <text>D-galactosamine 6-phosphate + H2O = D-tagatopyranose 1-phosphate + NH4(+)</text>
        <dbReference type="Rhea" id="RHEA:47680"/>
        <dbReference type="ChEBI" id="CHEBI:15377"/>
        <dbReference type="ChEBI" id="CHEBI:28938"/>
        <dbReference type="ChEBI" id="CHEBI:71674"/>
        <dbReference type="ChEBI" id="CHEBI:138150"/>
    </reaction>
</comment>
<dbReference type="GO" id="GO:0016787">
    <property type="term" value="F:hydrolase activity"/>
    <property type="evidence" value="ECO:0007669"/>
    <property type="project" value="UniProtKB-KW"/>
</dbReference>
<dbReference type="CDD" id="cd05008">
    <property type="entry name" value="SIS_GlmS_GlmD_1"/>
    <property type="match status" value="1"/>
</dbReference>
<dbReference type="InterPro" id="IPR035464">
    <property type="entry name" value="SIS_AgaS"/>
</dbReference>
<organism evidence="6 7">
    <name type="scientific">Cytobacillus oceanisediminis</name>
    <dbReference type="NCBI Taxonomy" id="665099"/>
    <lineage>
        <taxon>Bacteria</taxon>
        <taxon>Bacillati</taxon>
        <taxon>Bacillota</taxon>
        <taxon>Bacilli</taxon>
        <taxon>Bacillales</taxon>
        <taxon>Bacillaceae</taxon>
        <taxon>Cytobacillus</taxon>
    </lineage>
</organism>
<keyword evidence="6" id="KW-0413">Isomerase</keyword>
<dbReference type="Pfam" id="PF01380">
    <property type="entry name" value="SIS"/>
    <property type="match status" value="2"/>
</dbReference>
<evidence type="ECO:0000256" key="1">
    <source>
        <dbReference type="ARBA" id="ARBA00007748"/>
    </source>
</evidence>
<name>A0A2V2ZRJ2_9BACI</name>
<dbReference type="CDD" id="cd05010">
    <property type="entry name" value="SIS_AgaS_like"/>
    <property type="match status" value="1"/>
</dbReference>
<gene>
    <name evidence="6" type="ORF">DFO73_109109</name>
</gene>
<dbReference type="OrthoDB" id="9779207at2"/>
<evidence type="ECO:0000259" key="5">
    <source>
        <dbReference type="PROSITE" id="PS51464"/>
    </source>
</evidence>
<feature type="domain" description="SIS" evidence="5">
    <location>
        <begin position="219"/>
        <end position="371"/>
    </location>
</feature>
<comment type="caution">
    <text evidence="6">The sequence shown here is derived from an EMBL/GenBank/DDBJ whole genome shotgun (WGS) entry which is preliminary data.</text>
</comment>
<evidence type="ECO:0000256" key="3">
    <source>
        <dbReference type="ARBA" id="ARBA00022801"/>
    </source>
</evidence>
<dbReference type="GO" id="GO:0009401">
    <property type="term" value="P:phosphoenolpyruvate-dependent sugar phosphotransferase system"/>
    <property type="evidence" value="ECO:0007669"/>
    <property type="project" value="TreeGrafter"/>
</dbReference>
<evidence type="ECO:0000256" key="4">
    <source>
        <dbReference type="ARBA" id="ARBA00029292"/>
    </source>
</evidence>
<dbReference type="PANTHER" id="PTHR32502">
    <property type="entry name" value="N-ACETYLGALACTOSAMINE PERMEASE II COMPONENT-RELATED"/>
    <property type="match status" value="1"/>
</dbReference>
<dbReference type="GO" id="GO:0005886">
    <property type="term" value="C:plasma membrane"/>
    <property type="evidence" value="ECO:0007669"/>
    <property type="project" value="TreeGrafter"/>
</dbReference>
<evidence type="ECO:0000313" key="7">
    <source>
        <dbReference type="Proteomes" id="UP000247150"/>
    </source>
</evidence>
<dbReference type="GO" id="GO:0016853">
    <property type="term" value="F:isomerase activity"/>
    <property type="evidence" value="ECO:0007669"/>
    <property type="project" value="UniProtKB-KW"/>
</dbReference>
<sequence length="391" mass="43670">MGFVKSLYEEEIKGAKHTVKEIHQQPELWLQTVGTIEKQKVAIQNFITQKIFAKQARIIFTGAGTSAYVGDTLTPQLRKALPYQIDSISTTDIVTNPLNYFKAEVPTVLVSFARSGNSPESLATYTLANKLINNISQIIITCNPEGQLAKEAGKDENTFLLLMPEDSNDQGFAMTSSFSCMYLSALLIFQLDRLEELKRKIEVVSKNADRILTQQYKSIKNLVSLNKKRVVYLGSSTLKGLAQEASLKHLELTSGKIPTFHESVLGFRHGPKSLIDDETLIFVFISNDPYTRKYEIDLLQELKKDGGSKTVVAVANTNEKEIAEICDSAFLIPEQENIYLEDHLIALNYLIVGQLFALFNSIHLGVTPDNPSPTGMVNRVVKGVNIYNFKK</sequence>
<evidence type="ECO:0000313" key="6">
    <source>
        <dbReference type="EMBL" id="PWW26943.1"/>
    </source>
</evidence>
<proteinExistence type="inferred from homology"/>